<dbReference type="Pfam" id="PF00501">
    <property type="entry name" value="AMP-binding"/>
    <property type="match status" value="1"/>
</dbReference>
<evidence type="ECO:0000259" key="5">
    <source>
        <dbReference type="Pfam" id="PF00501"/>
    </source>
</evidence>
<evidence type="ECO:0000313" key="8">
    <source>
        <dbReference type="Proteomes" id="UP000318199"/>
    </source>
</evidence>
<dbReference type="GO" id="GO:0030729">
    <property type="term" value="F:acetoacetate-CoA ligase activity"/>
    <property type="evidence" value="ECO:0007669"/>
    <property type="project" value="UniProtKB-EC"/>
</dbReference>
<evidence type="ECO:0000256" key="1">
    <source>
        <dbReference type="ARBA" id="ARBA00006432"/>
    </source>
</evidence>
<dbReference type="GO" id="GO:0005524">
    <property type="term" value="F:ATP binding"/>
    <property type="evidence" value="ECO:0007669"/>
    <property type="project" value="UniProtKB-KW"/>
</dbReference>
<dbReference type="Proteomes" id="UP000318199">
    <property type="component" value="Unassembled WGS sequence"/>
</dbReference>
<comment type="caution">
    <text evidence="7">The sequence shown here is derived from an EMBL/GenBank/DDBJ whole genome shotgun (WGS) entry which is preliminary data.</text>
</comment>
<dbReference type="PROSITE" id="PS00455">
    <property type="entry name" value="AMP_BINDING"/>
    <property type="match status" value="1"/>
</dbReference>
<keyword evidence="3" id="KW-0547">Nucleotide-binding</keyword>
<dbReference type="InterPro" id="IPR020845">
    <property type="entry name" value="AMP-binding_CS"/>
</dbReference>
<dbReference type="NCBIfam" id="NF002937">
    <property type="entry name" value="PRK03584.1"/>
    <property type="match status" value="1"/>
</dbReference>
<dbReference type="InterPro" id="IPR005914">
    <property type="entry name" value="Acac_CoA_synth"/>
</dbReference>
<evidence type="ECO:0000259" key="6">
    <source>
        <dbReference type="Pfam" id="PF16177"/>
    </source>
</evidence>
<keyword evidence="8" id="KW-1185">Reference proteome</keyword>
<accession>A0A562ZRN2</accession>
<dbReference type="AlphaFoldDB" id="A0A562ZRN2"/>
<dbReference type="RefSeq" id="WP_145893277.1">
    <property type="nucleotide sequence ID" value="NZ_VOBQ01000009.1"/>
</dbReference>
<evidence type="ECO:0000256" key="2">
    <source>
        <dbReference type="ARBA" id="ARBA00022598"/>
    </source>
</evidence>
<keyword evidence="2 7" id="KW-0436">Ligase</keyword>
<dbReference type="InterPro" id="IPR045851">
    <property type="entry name" value="AMP-bd_C_sf"/>
</dbReference>
<proteinExistence type="inferred from homology"/>
<dbReference type="Gene3D" id="3.40.50.12780">
    <property type="entry name" value="N-terminal domain of ligase-like"/>
    <property type="match status" value="1"/>
</dbReference>
<dbReference type="PANTHER" id="PTHR42921:SF1">
    <property type="entry name" value="ACETOACETYL-COA SYNTHETASE"/>
    <property type="match status" value="1"/>
</dbReference>
<dbReference type="InterPro" id="IPR000873">
    <property type="entry name" value="AMP-dep_synth/lig_dom"/>
</dbReference>
<evidence type="ECO:0000256" key="4">
    <source>
        <dbReference type="ARBA" id="ARBA00022840"/>
    </source>
</evidence>
<dbReference type="InterPro" id="IPR042099">
    <property type="entry name" value="ANL_N_sf"/>
</dbReference>
<organism evidence="7 8">
    <name type="scientific">Caenimonas sedimenti</name>
    <dbReference type="NCBI Taxonomy" id="2596921"/>
    <lineage>
        <taxon>Bacteria</taxon>
        <taxon>Pseudomonadati</taxon>
        <taxon>Pseudomonadota</taxon>
        <taxon>Betaproteobacteria</taxon>
        <taxon>Burkholderiales</taxon>
        <taxon>Comamonadaceae</taxon>
        <taxon>Caenimonas</taxon>
    </lineage>
</organism>
<evidence type="ECO:0000256" key="3">
    <source>
        <dbReference type="ARBA" id="ARBA00022741"/>
    </source>
</evidence>
<comment type="similarity">
    <text evidence="1">Belongs to the ATP-dependent AMP-binding enzyme family.</text>
</comment>
<dbReference type="GO" id="GO:0006629">
    <property type="term" value="P:lipid metabolic process"/>
    <property type="evidence" value="ECO:0007669"/>
    <property type="project" value="InterPro"/>
</dbReference>
<dbReference type="InterPro" id="IPR032387">
    <property type="entry name" value="ACAS_N"/>
</dbReference>
<feature type="domain" description="Acetyl-coenzyme A synthetase N-terminal" evidence="6">
    <location>
        <begin position="27"/>
        <end position="80"/>
    </location>
</feature>
<gene>
    <name evidence="7" type="ORF">FN976_12045</name>
</gene>
<evidence type="ECO:0000313" key="7">
    <source>
        <dbReference type="EMBL" id="TWO71047.1"/>
    </source>
</evidence>
<reference evidence="7 8" key="1">
    <citation type="submission" date="2019-07" db="EMBL/GenBank/DDBJ databases">
        <title>Caenimonas sedimenti sp. nov., isolated from activated sludge.</title>
        <authorList>
            <person name="Xu J."/>
        </authorList>
    </citation>
    <scope>NUCLEOTIDE SEQUENCE [LARGE SCALE GENOMIC DNA]</scope>
    <source>
        <strain evidence="7 8">HX-9-20</strain>
    </source>
</reference>
<dbReference type="PANTHER" id="PTHR42921">
    <property type="entry name" value="ACETOACETYL-COA SYNTHETASE"/>
    <property type="match status" value="1"/>
</dbReference>
<keyword evidence="4" id="KW-0067">ATP-binding</keyword>
<name>A0A562ZRN2_9BURK</name>
<dbReference type="EMBL" id="VOBQ01000009">
    <property type="protein sequence ID" value="TWO71047.1"/>
    <property type="molecule type" value="Genomic_DNA"/>
</dbReference>
<dbReference type="SUPFAM" id="SSF56801">
    <property type="entry name" value="Acetyl-CoA synthetase-like"/>
    <property type="match status" value="1"/>
</dbReference>
<sequence>MAPAYTPRIRQYQDWLREQRGLTFTGYAALWAWSVRDLDAFWQSIWDHFALESPTPHRAALVDASMPGARWFEGAQVNYTRQVFRHADAAHAAGFPAIVSRNEKGEAREISWPELRRQVAALALHLQAQGLQPGDRVAAYLPNIPEAMVAFLAVASIGGIWSLCAPDMGTAAVLDRFKQIEPKILIACDGVSYGGRDFDRTAVVMELRNALPTVRHVIVHLNLGRSGDALATLQPCTGFTAATSRDDEEVAAFEPPWLPFDHPLWIVYSSGTTGLPKPIVHGHGGTVIVALALMGLHNDIGASYEPNSWGERFHWYSSTGWVMWNCQVAGLLLGATCCIYDGNPGGSKEKPDWTVLWRFAAETKVTFFGAGAAFFANCMKADVDLTRIVGLERVRALGTTGSPLSEEAQRWGTQQFEALGVPAIWWCNMSGGTDFAGAFIGGNRELPLVPGEMQCRLLGCAVEAWNEQGQPVIDEVGELVCTRPLPSMPLYFWGDQGNKRYLSSYFDMYPGVWRHGDWLKIRPHGGCIIYGRSDATINRHGLRMGTSELYSAVEALPEVLDSMVVDLEFLGRESYMPLFVVLRPGVMLDDAMRERINGAIRTALSPRFTPNAILQVAEIPRTLSGKKQELPIKKLLLGQPLEKVVNQDAMANPGCLDWYVAFARERAAAAGP</sequence>
<dbReference type="Pfam" id="PF16177">
    <property type="entry name" value="ACAS_N"/>
    <property type="match status" value="1"/>
</dbReference>
<dbReference type="OrthoDB" id="9766486at2"/>
<dbReference type="EC" id="6.2.1.16" evidence="7"/>
<feature type="domain" description="AMP-dependent synthetase/ligase" evidence="5">
    <location>
        <begin position="89"/>
        <end position="484"/>
    </location>
</feature>
<dbReference type="NCBIfam" id="TIGR01217">
    <property type="entry name" value="ac_ac_CoA_syn"/>
    <property type="match status" value="1"/>
</dbReference>
<dbReference type="Gene3D" id="3.30.300.30">
    <property type="match status" value="1"/>
</dbReference>
<protein>
    <submittedName>
        <fullName evidence="7">Acetoacetate--CoA ligase</fullName>
        <ecNumber evidence="7">6.2.1.16</ecNumber>
    </submittedName>
</protein>